<evidence type="ECO:0000313" key="1">
    <source>
        <dbReference type="EMBL" id="KAJ7092259.1"/>
    </source>
</evidence>
<keyword evidence="2" id="KW-1185">Reference proteome</keyword>
<reference evidence="1" key="1">
    <citation type="submission" date="2023-03" db="EMBL/GenBank/DDBJ databases">
        <title>Massive genome expansion in bonnet fungi (Mycena s.s.) driven by repeated elements and novel gene families across ecological guilds.</title>
        <authorList>
            <consortium name="Lawrence Berkeley National Laboratory"/>
            <person name="Harder C.B."/>
            <person name="Miyauchi S."/>
            <person name="Viragh M."/>
            <person name="Kuo A."/>
            <person name="Thoen E."/>
            <person name="Andreopoulos B."/>
            <person name="Lu D."/>
            <person name="Skrede I."/>
            <person name="Drula E."/>
            <person name="Henrissat B."/>
            <person name="Morin E."/>
            <person name="Kohler A."/>
            <person name="Barry K."/>
            <person name="LaButti K."/>
            <person name="Morin E."/>
            <person name="Salamov A."/>
            <person name="Lipzen A."/>
            <person name="Mereny Z."/>
            <person name="Hegedus B."/>
            <person name="Baldrian P."/>
            <person name="Stursova M."/>
            <person name="Weitz H."/>
            <person name="Taylor A."/>
            <person name="Grigoriev I.V."/>
            <person name="Nagy L.G."/>
            <person name="Martin F."/>
            <person name="Kauserud H."/>
        </authorList>
    </citation>
    <scope>NUCLEOTIDE SEQUENCE</scope>
    <source>
        <strain evidence="1">CBHHK173m</strain>
    </source>
</reference>
<dbReference type="EMBL" id="JARJCN010000018">
    <property type="protein sequence ID" value="KAJ7092259.1"/>
    <property type="molecule type" value="Genomic_DNA"/>
</dbReference>
<dbReference type="AlphaFoldDB" id="A0AAD6U8S6"/>
<accession>A0AAD6U8S6</accession>
<dbReference type="Proteomes" id="UP001222325">
    <property type="component" value="Unassembled WGS sequence"/>
</dbReference>
<proteinExistence type="predicted"/>
<protein>
    <submittedName>
        <fullName evidence="1">Uncharacterized protein</fullName>
    </submittedName>
</protein>
<name>A0AAD6U8S6_9AGAR</name>
<evidence type="ECO:0000313" key="2">
    <source>
        <dbReference type="Proteomes" id="UP001222325"/>
    </source>
</evidence>
<sequence>MRAIAAEICGRGAEQTRANVSVRPCAAASVYTPRAARAPQPLRSLRSRLWTGMPREPRPVPLAALVIARVRTRASRALAALGRRATSALRCAKSGPGEQRSSVESRAWGYASQLATALHCAGAARSRSRHAELAPMRATAAENYAHGPEEQTSACAYHNSSIHCARRATNPSAYDANFLRAYTSVVDVFRRSSL</sequence>
<gene>
    <name evidence="1" type="ORF">B0H15DRAFT_168339</name>
</gene>
<comment type="caution">
    <text evidence="1">The sequence shown here is derived from an EMBL/GenBank/DDBJ whole genome shotgun (WGS) entry which is preliminary data.</text>
</comment>
<organism evidence="1 2">
    <name type="scientific">Mycena belliarum</name>
    <dbReference type="NCBI Taxonomy" id="1033014"/>
    <lineage>
        <taxon>Eukaryota</taxon>
        <taxon>Fungi</taxon>
        <taxon>Dikarya</taxon>
        <taxon>Basidiomycota</taxon>
        <taxon>Agaricomycotina</taxon>
        <taxon>Agaricomycetes</taxon>
        <taxon>Agaricomycetidae</taxon>
        <taxon>Agaricales</taxon>
        <taxon>Marasmiineae</taxon>
        <taxon>Mycenaceae</taxon>
        <taxon>Mycena</taxon>
    </lineage>
</organism>